<sequence>MSRQAALTPGQATPTKRTDLERPSPPAAEGRPVAGEAAQVRQILTIKLRYVFGVLWLCAAVIVLLSLLQDVLIFAVPEAGLSDRIYRLDLDTESSLPTWFATSLMMFCALSLLFVAVQVNREKRRQAIPWFLLAIIFCALSLDEIAMIHEWLSAVLSARIDNSGLFYFAWTLPALVICLAGLLCFVPFILSFKGFDRGLLIGSAVVFLSGAIGMEMLGGAQAEVAGIETLHYRAFATIEESLEYAGVLLFLLFIFRQLRASHNKTTICFE</sequence>
<dbReference type="EMBL" id="JAAQPH010000026">
    <property type="protein sequence ID" value="NIA71765.1"/>
    <property type="molecule type" value="Genomic_DNA"/>
</dbReference>
<feature type="transmembrane region" description="Helical" evidence="2">
    <location>
        <begin position="128"/>
        <end position="148"/>
    </location>
</feature>
<gene>
    <name evidence="3" type="ORF">HBA54_24525</name>
</gene>
<evidence type="ECO:0000313" key="4">
    <source>
        <dbReference type="Proteomes" id="UP000761264"/>
    </source>
</evidence>
<accession>A0A967F2A1</accession>
<evidence type="ECO:0000313" key="3">
    <source>
        <dbReference type="EMBL" id="NIA71765.1"/>
    </source>
</evidence>
<keyword evidence="2" id="KW-1133">Transmembrane helix</keyword>
<keyword evidence="4" id="KW-1185">Reference proteome</keyword>
<keyword evidence="2" id="KW-0812">Transmembrane</keyword>
<feature type="transmembrane region" description="Helical" evidence="2">
    <location>
        <begin position="50"/>
        <end position="76"/>
    </location>
</feature>
<evidence type="ECO:0000256" key="2">
    <source>
        <dbReference type="SAM" id="Phobius"/>
    </source>
</evidence>
<feature type="transmembrane region" description="Helical" evidence="2">
    <location>
        <begin position="232"/>
        <end position="255"/>
    </location>
</feature>
<name>A0A967F2A1_9PROT</name>
<comment type="caution">
    <text evidence="3">The sequence shown here is derived from an EMBL/GenBank/DDBJ whole genome shotgun (WGS) entry which is preliminary data.</text>
</comment>
<evidence type="ECO:0000256" key="1">
    <source>
        <dbReference type="SAM" id="MobiDB-lite"/>
    </source>
</evidence>
<dbReference type="RefSeq" id="WP_167229894.1">
    <property type="nucleotide sequence ID" value="NZ_JAAQPH010000026.1"/>
</dbReference>
<feature type="compositionally biased region" description="Polar residues" evidence="1">
    <location>
        <begin position="1"/>
        <end position="15"/>
    </location>
</feature>
<feature type="region of interest" description="Disordered" evidence="1">
    <location>
        <begin position="1"/>
        <end position="33"/>
    </location>
</feature>
<organism evidence="3 4">
    <name type="scientific">Pelagibius litoralis</name>
    <dbReference type="NCBI Taxonomy" id="374515"/>
    <lineage>
        <taxon>Bacteria</taxon>
        <taxon>Pseudomonadati</taxon>
        <taxon>Pseudomonadota</taxon>
        <taxon>Alphaproteobacteria</taxon>
        <taxon>Rhodospirillales</taxon>
        <taxon>Rhodovibrionaceae</taxon>
        <taxon>Pelagibius</taxon>
    </lineage>
</organism>
<proteinExistence type="predicted"/>
<keyword evidence="2" id="KW-0472">Membrane</keyword>
<feature type="transmembrane region" description="Helical" evidence="2">
    <location>
        <begin position="199"/>
        <end position="220"/>
    </location>
</feature>
<protein>
    <submittedName>
        <fullName evidence="3">Uncharacterized protein</fullName>
    </submittedName>
</protein>
<dbReference type="AlphaFoldDB" id="A0A967F2A1"/>
<reference evidence="3" key="1">
    <citation type="submission" date="2020-03" db="EMBL/GenBank/DDBJ databases">
        <title>Genome of Pelagibius litoralis DSM 21314T.</title>
        <authorList>
            <person name="Wang G."/>
        </authorList>
    </citation>
    <scope>NUCLEOTIDE SEQUENCE</scope>
    <source>
        <strain evidence="3">DSM 21314</strain>
    </source>
</reference>
<feature type="transmembrane region" description="Helical" evidence="2">
    <location>
        <begin position="96"/>
        <end position="116"/>
    </location>
</feature>
<feature type="transmembrane region" description="Helical" evidence="2">
    <location>
        <begin position="168"/>
        <end position="192"/>
    </location>
</feature>
<dbReference type="Proteomes" id="UP000761264">
    <property type="component" value="Unassembled WGS sequence"/>
</dbReference>